<evidence type="ECO:0000313" key="3">
    <source>
        <dbReference type="Proteomes" id="UP000001292"/>
    </source>
</evidence>
<proteinExistence type="predicted"/>
<dbReference type="HOGENOM" id="CLU_1972829_0_0_1"/>
<dbReference type="OMA" id="CGRYGRS"/>
<dbReference type="OrthoDB" id="8066575at2759"/>
<dbReference type="EMBL" id="CH480816">
    <property type="protein sequence ID" value="EDW47521.1"/>
    <property type="molecule type" value="Genomic_DNA"/>
</dbReference>
<dbReference type="KEGG" id="dse:6608789"/>
<dbReference type="PhylomeDB" id="B4HP72"/>
<dbReference type="Proteomes" id="UP000001292">
    <property type="component" value="Unassembled WGS sequence"/>
</dbReference>
<dbReference type="AlphaFoldDB" id="B4HP72"/>
<gene>
    <name evidence="2" type="primary">Dsec\GM21347</name>
    <name evidence="2" type="ORF">Dsec_GM21347</name>
</gene>
<sequence>MKSPLRLSTVLFVLSFACVVLANSLYSSNSSSSTPKICVLRNCNWNSTTNACGRFGRSNLCNRFRNSCTLRYESCVGSTTYTAVSLSQCSGISVGSRGTCGGSSSSSSSSNVVPIIIRRG</sequence>
<protein>
    <submittedName>
        <fullName evidence="2">GM21347</fullName>
    </submittedName>
</protein>
<reference evidence="2 3" key="1">
    <citation type="journal article" date="2007" name="Nature">
        <title>Evolution of genes and genomes on the Drosophila phylogeny.</title>
        <authorList>
            <consortium name="Drosophila 12 Genomes Consortium"/>
            <person name="Clark A.G."/>
            <person name="Eisen M.B."/>
            <person name="Smith D.R."/>
            <person name="Bergman C.M."/>
            <person name="Oliver B."/>
            <person name="Markow T.A."/>
            <person name="Kaufman T.C."/>
            <person name="Kellis M."/>
            <person name="Gelbart W."/>
            <person name="Iyer V.N."/>
            <person name="Pollard D.A."/>
            <person name="Sackton T.B."/>
            <person name="Larracuente A.M."/>
            <person name="Singh N.D."/>
            <person name="Abad J.P."/>
            <person name="Abt D.N."/>
            <person name="Adryan B."/>
            <person name="Aguade M."/>
            <person name="Akashi H."/>
            <person name="Anderson W.W."/>
            <person name="Aquadro C.F."/>
            <person name="Ardell D.H."/>
            <person name="Arguello R."/>
            <person name="Artieri C.G."/>
            <person name="Barbash D.A."/>
            <person name="Barker D."/>
            <person name="Barsanti P."/>
            <person name="Batterham P."/>
            <person name="Batzoglou S."/>
            <person name="Begun D."/>
            <person name="Bhutkar A."/>
            <person name="Blanco E."/>
            <person name="Bosak S.A."/>
            <person name="Bradley R.K."/>
            <person name="Brand A.D."/>
            <person name="Brent M.R."/>
            <person name="Brooks A.N."/>
            <person name="Brown R.H."/>
            <person name="Butlin R.K."/>
            <person name="Caggese C."/>
            <person name="Calvi B.R."/>
            <person name="Bernardo de Carvalho A."/>
            <person name="Caspi A."/>
            <person name="Castrezana S."/>
            <person name="Celniker S.E."/>
            <person name="Chang J.L."/>
            <person name="Chapple C."/>
            <person name="Chatterji S."/>
            <person name="Chinwalla A."/>
            <person name="Civetta A."/>
            <person name="Clifton S.W."/>
            <person name="Comeron J.M."/>
            <person name="Costello J.C."/>
            <person name="Coyne J.A."/>
            <person name="Daub J."/>
            <person name="David R.G."/>
            <person name="Delcher A.L."/>
            <person name="Delehaunty K."/>
            <person name="Do C.B."/>
            <person name="Ebling H."/>
            <person name="Edwards K."/>
            <person name="Eickbush T."/>
            <person name="Evans J.D."/>
            <person name="Filipski A."/>
            <person name="Findeiss S."/>
            <person name="Freyhult E."/>
            <person name="Fulton L."/>
            <person name="Fulton R."/>
            <person name="Garcia A.C."/>
            <person name="Gardiner A."/>
            <person name="Garfield D.A."/>
            <person name="Garvin B.E."/>
            <person name="Gibson G."/>
            <person name="Gilbert D."/>
            <person name="Gnerre S."/>
            <person name="Godfrey J."/>
            <person name="Good R."/>
            <person name="Gotea V."/>
            <person name="Gravely B."/>
            <person name="Greenberg A.J."/>
            <person name="Griffiths-Jones S."/>
            <person name="Gross S."/>
            <person name="Guigo R."/>
            <person name="Gustafson E.A."/>
            <person name="Haerty W."/>
            <person name="Hahn M.W."/>
            <person name="Halligan D.L."/>
            <person name="Halpern A.L."/>
            <person name="Halter G.M."/>
            <person name="Han M.V."/>
            <person name="Heger A."/>
            <person name="Hillier L."/>
            <person name="Hinrichs A.S."/>
            <person name="Holmes I."/>
            <person name="Hoskins R.A."/>
            <person name="Hubisz M.J."/>
            <person name="Hultmark D."/>
            <person name="Huntley M.A."/>
            <person name="Jaffe D.B."/>
            <person name="Jagadeeshan S."/>
            <person name="Jeck W.R."/>
            <person name="Johnson J."/>
            <person name="Jones C.D."/>
            <person name="Jordan W.C."/>
            <person name="Karpen G.H."/>
            <person name="Kataoka E."/>
            <person name="Keightley P.D."/>
            <person name="Kheradpour P."/>
            <person name="Kirkness E.F."/>
            <person name="Koerich L.B."/>
            <person name="Kristiansen K."/>
            <person name="Kudrna D."/>
            <person name="Kulathinal R.J."/>
            <person name="Kumar S."/>
            <person name="Kwok R."/>
            <person name="Lander E."/>
            <person name="Langley C.H."/>
            <person name="Lapoint R."/>
            <person name="Lazzaro B.P."/>
            <person name="Lee S.J."/>
            <person name="Levesque L."/>
            <person name="Li R."/>
            <person name="Lin C.F."/>
            <person name="Lin M.F."/>
            <person name="Lindblad-Toh K."/>
            <person name="Llopart A."/>
            <person name="Long M."/>
            <person name="Low L."/>
            <person name="Lozovsky E."/>
            <person name="Lu J."/>
            <person name="Luo M."/>
            <person name="Machado C.A."/>
            <person name="Makalowski W."/>
            <person name="Marzo M."/>
            <person name="Matsuda M."/>
            <person name="Matzkin L."/>
            <person name="McAllister B."/>
            <person name="McBride C.S."/>
            <person name="McKernan B."/>
            <person name="McKernan K."/>
            <person name="Mendez-Lago M."/>
            <person name="Minx P."/>
            <person name="Mollenhauer M.U."/>
            <person name="Montooth K."/>
            <person name="Mount S.M."/>
            <person name="Mu X."/>
            <person name="Myers E."/>
            <person name="Negre B."/>
            <person name="Newfeld S."/>
            <person name="Nielsen R."/>
            <person name="Noor M.A."/>
            <person name="O'Grady P."/>
            <person name="Pachter L."/>
            <person name="Papaceit M."/>
            <person name="Parisi M.J."/>
            <person name="Parisi M."/>
            <person name="Parts L."/>
            <person name="Pedersen J.S."/>
            <person name="Pesole G."/>
            <person name="Phillippy A.M."/>
            <person name="Ponting C.P."/>
            <person name="Pop M."/>
            <person name="Porcelli D."/>
            <person name="Powell J.R."/>
            <person name="Prohaska S."/>
            <person name="Pruitt K."/>
            <person name="Puig M."/>
            <person name="Quesneville H."/>
            <person name="Ram K.R."/>
            <person name="Rand D."/>
            <person name="Rasmussen M.D."/>
            <person name="Reed L.K."/>
            <person name="Reenan R."/>
            <person name="Reily A."/>
            <person name="Remington K.A."/>
            <person name="Rieger T.T."/>
            <person name="Ritchie M.G."/>
            <person name="Robin C."/>
            <person name="Rogers Y.H."/>
            <person name="Rohde C."/>
            <person name="Rozas J."/>
            <person name="Rubenfield M.J."/>
            <person name="Ruiz A."/>
            <person name="Russo S."/>
            <person name="Salzberg S.L."/>
            <person name="Sanchez-Gracia A."/>
            <person name="Saranga D.J."/>
            <person name="Sato H."/>
            <person name="Schaeffer S.W."/>
            <person name="Schatz M.C."/>
            <person name="Schlenke T."/>
            <person name="Schwartz R."/>
            <person name="Segarra C."/>
            <person name="Singh R.S."/>
            <person name="Sirot L."/>
            <person name="Sirota M."/>
            <person name="Sisneros N.B."/>
            <person name="Smith C.D."/>
            <person name="Smith T.F."/>
            <person name="Spieth J."/>
            <person name="Stage D.E."/>
            <person name="Stark A."/>
            <person name="Stephan W."/>
            <person name="Strausberg R.L."/>
            <person name="Strempel S."/>
            <person name="Sturgill D."/>
            <person name="Sutton G."/>
            <person name="Sutton G.G."/>
            <person name="Tao W."/>
            <person name="Teichmann S."/>
            <person name="Tobari Y.N."/>
            <person name="Tomimura Y."/>
            <person name="Tsolas J.M."/>
            <person name="Valente V.L."/>
            <person name="Venter E."/>
            <person name="Venter J.C."/>
            <person name="Vicario S."/>
            <person name="Vieira F.G."/>
            <person name="Vilella A.J."/>
            <person name="Villasante A."/>
            <person name="Walenz B."/>
            <person name="Wang J."/>
            <person name="Wasserman M."/>
            <person name="Watts T."/>
            <person name="Wilson D."/>
            <person name="Wilson R.K."/>
            <person name="Wing R.A."/>
            <person name="Wolfner M.F."/>
            <person name="Wong A."/>
            <person name="Wong G.K."/>
            <person name="Wu C.I."/>
            <person name="Wu G."/>
            <person name="Yamamoto D."/>
            <person name="Yang H.P."/>
            <person name="Yang S.P."/>
            <person name="Yorke J.A."/>
            <person name="Yoshida K."/>
            <person name="Zdobnov E."/>
            <person name="Zhang P."/>
            <person name="Zhang Y."/>
            <person name="Zimin A.V."/>
            <person name="Baldwin J."/>
            <person name="Abdouelleil A."/>
            <person name="Abdulkadir J."/>
            <person name="Abebe A."/>
            <person name="Abera B."/>
            <person name="Abreu J."/>
            <person name="Acer S.C."/>
            <person name="Aftuck L."/>
            <person name="Alexander A."/>
            <person name="An P."/>
            <person name="Anderson E."/>
            <person name="Anderson S."/>
            <person name="Arachi H."/>
            <person name="Azer M."/>
            <person name="Bachantsang P."/>
            <person name="Barry A."/>
            <person name="Bayul T."/>
            <person name="Berlin A."/>
            <person name="Bessette D."/>
            <person name="Bloom T."/>
            <person name="Blye J."/>
            <person name="Boguslavskiy L."/>
            <person name="Bonnet C."/>
            <person name="Boukhgalter B."/>
            <person name="Bourzgui I."/>
            <person name="Brown A."/>
            <person name="Cahill P."/>
            <person name="Channer S."/>
            <person name="Cheshatsang Y."/>
            <person name="Chuda L."/>
            <person name="Citroen M."/>
            <person name="Collymore A."/>
            <person name="Cooke P."/>
            <person name="Costello M."/>
            <person name="D'Aco K."/>
            <person name="Daza R."/>
            <person name="De Haan G."/>
            <person name="DeGray S."/>
            <person name="DeMaso C."/>
            <person name="Dhargay N."/>
            <person name="Dooley K."/>
            <person name="Dooley E."/>
            <person name="Doricent M."/>
            <person name="Dorje P."/>
            <person name="Dorjee K."/>
            <person name="Dupes A."/>
            <person name="Elong R."/>
            <person name="Falk J."/>
            <person name="Farina A."/>
            <person name="Faro S."/>
            <person name="Ferguson D."/>
            <person name="Fisher S."/>
            <person name="Foley C.D."/>
            <person name="Franke A."/>
            <person name="Friedrich D."/>
            <person name="Gadbois L."/>
            <person name="Gearin G."/>
            <person name="Gearin C.R."/>
            <person name="Giannoukos G."/>
            <person name="Goode T."/>
            <person name="Graham J."/>
            <person name="Grandbois E."/>
            <person name="Grewal S."/>
            <person name="Gyaltsen K."/>
            <person name="Hafez N."/>
            <person name="Hagos B."/>
            <person name="Hall J."/>
            <person name="Henson C."/>
            <person name="Hollinger A."/>
            <person name="Honan T."/>
            <person name="Huard M.D."/>
            <person name="Hughes L."/>
            <person name="Hurhula B."/>
            <person name="Husby M.E."/>
            <person name="Kamat A."/>
            <person name="Kanga B."/>
            <person name="Kashin S."/>
            <person name="Khazanovich D."/>
            <person name="Kisner P."/>
            <person name="Lance K."/>
            <person name="Lara M."/>
            <person name="Lee W."/>
            <person name="Lennon N."/>
            <person name="Letendre F."/>
            <person name="LeVine R."/>
            <person name="Lipovsky A."/>
            <person name="Liu X."/>
            <person name="Liu J."/>
            <person name="Liu S."/>
            <person name="Lokyitsang T."/>
            <person name="Lokyitsang Y."/>
            <person name="Lubonja R."/>
            <person name="Lui A."/>
            <person name="MacDonald P."/>
            <person name="Magnisalis V."/>
            <person name="Maru K."/>
            <person name="Matthews C."/>
            <person name="McCusker W."/>
            <person name="McDonough S."/>
            <person name="Mehta T."/>
            <person name="Meldrim J."/>
            <person name="Meneus L."/>
            <person name="Mihai O."/>
            <person name="Mihalev A."/>
            <person name="Mihova T."/>
            <person name="Mittelman R."/>
            <person name="Mlenga V."/>
            <person name="Montmayeur A."/>
            <person name="Mulrain L."/>
            <person name="Navidi A."/>
            <person name="Naylor J."/>
            <person name="Negash T."/>
            <person name="Nguyen T."/>
            <person name="Nguyen N."/>
            <person name="Nicol R."/>
            <person name="Norbu C."/>
            <person name="Norbu N."/>
            <person name="Novod N."/>
            <person name="O'Neill B."/>
            <person name="Osman S."/>
            <person name="Markiewicz E."/>
            <person name="Oyono O.L."/>
            <person name="Patti C."/>
            <person name="Phunkhang P."/>
            <person name="Pierre F."/>
            <person name="Priest M."/>
            <person name="Raghuraman S."/>
            <person name="Rege F."/>
            <person name="Reyes R."/>
            <person name="Rise C."/>
            <person name="Rogov P."/>
            <person name="Ross K."/>
            <person name="Ryan E."/>
            <person name="Settipalli S."/>
            <person name="Shea T."/>
            <person name="Sherpa N."/>
            <person name="Shi L."/>
            <person name="Shih D."/>
            <person name="Sparrow T."/>
            <person name="Spaulding J."/>
            <person name="Stalker J."/>
            <person name="Stange-Thomann N."/>
            <person name="Stavropoulos S."/>
            <person name="Stone C."/>
            <person name="Strader C."/>
            <person name="Tesfaye S."/>
            <person name="Thomson T."/>
            <person name="Thoulutsang Y."/>
            <person name="Thoulutsang D."/>
            <person name="Topham K."/>
            <person name="Topping I."/>
            <person name="Tsamla T."/>
            <person name="Vassiliev H."/>
            <person name="Vo A."/>
            <person name="Wangchuk T."/>
            <person name="Wangdi T."/>
            <person name="Weiand M."/>
            <person name="Wilkinson J."/>
            <person name="Wilson A."/>
            <person name="Yadav S."/>
            <person name="Young G."/>
            <person name="Yu Q."/>
            <person name="Zembek L."/>
            <person name="Zhong D."/>
            <person name="Zimmer A."/>
            <person name="Zwirko Z."/>
            <person name="Jaffe D.B."/>
            <person name="Alvarez P."/>
            <person name="Brockman W."/>
            <person name="Butler J."/>
            <person name="Chin C."/>
            <person name="Gnerre S."/>
            <person name="Grabherr M."/>
            <person name="Kleber M."/>
            <person name="Mauceli E."/>
            <person name="MacCallum I."/>
        </authorList>
    </citation>
    <scope>NUCLEOTIDE SEQUENCE [LARGE SCALE GENOMIC DNA]</scope>
    <source>
        <strain evidence="3">Rob3c / Tucson 14021-0248.25</strain>
    </source>
</reference>
<organism evidence="3">
    <name type="scientific">Drosophila sechellia</name>
    <name type="common">Fruit fly</name>
    <dbReference type="NCBI Taxonomy" id="7238"/>
    <lineage>
        <taxon>Eukaryota</taxon>
        <taxon>Metazoa</taxon>
        <taxon>Ecdysozoa</taxon>
        <taxon>Arthropoda</taxon>
        <taxon>Hexapoda</taxon>
        <taxon>Insecta</taxon>
        <taxon>Pterygota</taxon>
        <taxon>Neoptera</taxon>
        <taxon>Endopterygota</taxon>
        <taxon>Diptera</taxon>
        <taxon>Brachycera</taxon>
        <taxon>Muscomorpha</taxon>
        <taxon>Ephydroidea</taxon>
        <taxon>Drosophilidae</taxon>
        <taxon>Drosophila</taxon>
        <taxon>Sophophora</taxon>
    </lineage>
</organism>
<feature type="signal peptide" evidence="1">
    <location>
        <begin position="1"/>
        <end position="22"/>
    </location>
</feature>
<dbReference type="PROSITE" id="PS51257">
    <property type="entry name" value="PROKAR_LIPOPROTEIN"/>
    <property type="match status" value="1"/>
</dbReference>
<evidence type="ECO:0000313" key="2">
    <source>
        <dbReference type="EMBL" id="EDW47521.1"/>
    </source>
</evidence>
<feature type="chain" id="PRO_5002809161" evidence="1">
    <location>
        <begin position="23"/>
        <end position="120"/>
    </location>
</feature>
<name>B4HP72_DROSE</name>
<accession>B4HP72</accession>
<keyword evidence="1" id="KW-0732">Signal</keyword>
<keyword evidence="3" id="KW-1185">Reference proteome</keyword>
<evidence type="ECO:0000256" key="1">
    <source>
        <dbReference type="SAM" id="SignalP"/>
    </source>
</evidence>